<keyword evidence="1 2" id="KW-0808">Transferase</keyword>
<comment type="caution">
    <text evidence="2">The sequence shown here is derived from an EMBL/GenBank/DDBJ whole genome shotgun (WGS) entry which is preliminary data.</text>
</comment>
<dbReference type="EMBL" id="PGFZ01000004">
    <property type="protein sequence ID" value="POZ52105.1"/>
    <property type="molecule type" value="Genomic_DNA"/>
</dbReference>
<dbReference type="GO" id="GO:0016757">
    <property type="term" value="F:glycosyltransferase activity"/>
    <property type="evidence" value="ECO:0007669"/>
    <property type="project" value="TreeGrafter"/>
</dbReference>
<proteinExistence type="predicted"/>
<accession>A0A2S5CMQ2</accession>
<dbReference type="CDD" id="cd03801">
    <property type="entry name" value="GT4_PimA-like"/>
    <property type="match status" value="1"/>
</dbReference>
<evidence type="ECO:0000313" key="3">
    <source>
        <dbReference type="Proteomes" id="UP000237423"/>
    </source>
</evidence>
<dbReference type="AlphaFoldDB" id="A0A2S5CMQ2"/>
<dbReference type="RefSeq" id="WP_103974377.1">
    <property type="nucleotide sequence ID" value="NZ_PGFZ01000004.1"/>
</dbReference>
<protein>
    <submittedName>
        <fullName evidence="2">Colanic acid biosynthesis glycosyltransferase WcaL</fullName>
    </submittedName>
</protein>
<dbReference type="PANTHER" id="PTHR46401">
    <property type="entry name" value="GLYCOSYLTRANSFERASE WBBK-RELATED"/>
    <property type="match status" value="1"/>
</dbReference>
<dbReference type="GO" id="GO:0009103">
    <property type="term" value="P:lipopolysaccharide biosynthetic process"/>
    <property type="evidence" value="ECO:0007669"/>
    <property type="project" value="TreeGrafter"/>
</dbReference>
<gene>
    <name evidence="2" type="ORF">AADEFJLK_02327</name>
</gene>
<sequence>MNNNHANWFCAQMGAREHYAVPRSLSAKGALSRLMTDYWSDGLTRSLANALPSKLINSLAQRFHPGIPGELIHSWNLQAISWDAKIKMMTLTGGVTGRYLGYCKVGKQFGDAVIRRMDSGRDLPKGSLFFGYDTCSLEIMRHLKKSGVVCILDQIDPCQVEIELVYDEQQAWPGWQSYDLTVPDEFYQRHQDEWALADSIVVNSHFSREALVRQGVNRNKICVVPLSYEMVGYPEVRKNINFESRQYILKHGFSTNRPLRVLFLGQIMLRKGIQYLMKAAELLKNYPVVFDIVGPLYISDKAMATASRNVRFHGRVTRNEIGGWYRNADAFILPTLSDGFAITQLEAMAYGLPVITTANCGDVVTDGIDGFIVPTRDPEAIVRVICQYLEQPHNLENHREAALCKSKTFSLSRIGDDLLSLERAILGQYVLKGVYYA</sequence>
<dbReference type="Pfam" id="PF13692">
    <property type="entry name" value="Glyco_trans_1_4"/>
    <property type="match status" value="1"/>
</dbReference>
<evidence type="ECO:0000313" key="2">
    <source>
        <dbReference type="EMBL" id="POZ52105.1"/>
    </source>
</evidence>
<name>A0A2S5CMQ2_9GAMM</name>
<dbReference type="SUPFAM" id="SSF53756">
    <property type="entry name" value="UDP-Glycosyltransferase/glycogen phosphorylase"/>
    <property type="match status" value="1"/>
</dbReference>
<dbReference type="Gene3D" id="3.40.50.2000">
    <property type="entry name" value="Glycogen Phosphorylase B"/>
    <property type="match status" value="2"/>
</dbReference>
<evidence type="ECO:0000256" key="1">
    <source>
        <dbReference type="ARBA" id="ARBA00022679"/>
    </source>
</evidence>
<reference evidence="2 3" key="1">
    <citation type="submission" date="2017-11" db="EMBL/GenBank/DDBJ databases">
        <title>Draft Genome Sequence of Methylobacter psychrotolerans Sph1T, an Obligate Methanotroph from Low-Temperature Environments.</title>
        <authorList>
            <person name="Oshkin I.Y."/>
            <person name="Miroshnikov K."/>
            <person name="Belova S.E."/>
            <person name="Korzhenkov A."/>
            <person name="Toshchakov S.V."/>
            <person name="Dedysh S.N."/>
        </authorList>
    </citation>
    <scope>NUCLEOTIDE SEQUENCE [LARGE SCALE GENOMIC DNA]</scope>
    <source>
        <strain evidence="2 3">Sph1</strain>
    </source>
</reference>
<dbReference type="PANTHER" id="PTHR46401:SF2">
    <property type="entry name" value="GLYCOSYLTRANSFERASE WBBK-RELATED"/>
    <property type="match status" value="1"/>
</dbReference>
<dbReference type="Proteomes" id="UP000237423">
    <property type="component" value="Unassembled WGS sequence"/>
</dbReference>
<organism evidence="2 3">
    <name type="scientific">Methylovulum psychrotolerans</name>
    <dbReference type="NCBI Taxonomy" id="1704499"/>
    <lineage>
        <taxon>Bacteria</taxon>
        <taxon>Pseudomonadati</taxon>
        <taxon>Pseudomonadota</taxon>
        <taxon>Gammaproteobacteria</taxon>
        <taxon>Methylococcales</taxon>
        <taxon>Methylococcaceae</taxon>
        <taxon>Methylovulum</taxon>
    </lineage>
</organism>